<reference evidence="2 4" key="1">
    <citation type="submission" date="2015-01" db="EMBL/GenBank/DDBJ databases">
        <title>Evolution of Trichinella species and genotypes.</title>
        <authorList>
            <person name="Korhonen P.K."/>
            <person name="Edoardo P."/>
            <person name="Giuseppe L.R."/>
            <person name="Gasser R.B."/>
        </authorList>
    </citation>
    <scope>NUCLEOTIDE SEQUENCE [LARGE SCALE GENOMIC DNA]</scope>
    <source>
        <strain evidence="2">ISS13</strain>
    </source>
</reference>
<gene>
    <name evidence="1" type="ORF">T4A_11991</name>
    <name evidence="3" type="ORF">T4A_7117</name>
    <name evidence="2" type="ORF">T4A_7140</name>
</gene>
<evidence type="ECO:0000313" key="3">
    <source>
        <dbReference type="EMBL" id="KRY62859.1"/>
    </source>
</evidence>
<evidence type="ECO:0000313" key="4">
    <source>
        <dbReference type="Proteomes" id="UP000054632"/>
    </source>
</evidence>
<dbReference type="EMBL" id="JYDR01001794">
    <property type="protein sequence ID" value="KRY62859.1"/>
    <property type="molecule type" value="Genomic_DNA"/>
</dbReference>
<name>A0A0V1DM97_TRIPS</name>
<dbReference type="EMBL" id="JYDR01003967">
    <property type="protein sequence ID" value="KRY47273.1"/>
    <property type="molecule type" value="Genomic_DNA"/>
</dbReference>
<dbReference type="EMBL" id="JYDR01001946">
    <property type="protein sequence ID" value="KRY62716.1"/>
    <property type="molecule type" value="Genomic_DNA"/>
</dbReference>
<accession>A0A0V1DM97</accession>
<protein>
    <submittedName>
        <fullName evidence="2">Uncharacterized protein</fullName>
    </submittedName>
</protein>
<evidence type="ECO:0000313" key="1">
    <source>
        <dbReference type="EMBL" id="KRY47273.1"/>
    </source>
</evidence>
<dbReference type="AlphaFoldDB" id="A0A0V1DM97"/>
<dbReference type="PROSITE" id="PS51257">
    <property type="entry name" value="PROKAR_LIPOPROTEIN"/>
    <property type="match status" value="1"/>
</dbReference>
<comment type="caution">
    <text evidence="2">The sequence shown here is derived from an EMBL/GenBank/DDBJ whole genome shotgun (WGS) entry which is preliminary data.</text>
</comment>
<sequence length="68" mass="7454">MKTAHIIINISFFLSCQASERPMAATMAEHVQATSFAILIIALFSSAQFSMSTCGGIRTSGRLHRQHQ</sequence>
<evidence type="ECO:0000313" key="2">
    <source>
        <dbReference type="EMBL" id="KRY62716.1"/>
    </source>
</evidence>
<proteinExistence type="predicted"/>
<dbReference type="Proteomes" id="UP000054632">
    <property type="component" value="Unassembled WGS sequence"/>
</dbReference>
<organism evidence="2 4">
    <name type="scientific">Trichinella pseudospiralis</name>
    <name type="common">Parasitic roundworm</name>
    <dbReference type="NCBI Taxonomy" id="6337"/>
    <lineage>
        <taxon>Eukaryota</taxon>
        <taxon>Metazoa</taxon>
        <taxon>Ecdysozoa</taxon>
        <taxon>Nematoda</taxon>
        <taxon>Enoplea</taxon>
        <taxon>Dorylaimia</taxon>
        <taxon>Trichinellida</taxon>
        <taxon>Trichinellidae</taxon>
        <taxon>Trichinella</taxon>
    </lineage>
</organism>